<proteinExistence type="predicted"/>
<dbReference type="PANTHER" id="PTHR41773">
    <property type="entry name" value="GTP PYROPHOSPHATASE-RELATED"/>
    <property type="match status" value="1"/>
</dbReference>
<name>A0A975U6F1_9VIBR</name>
<dbReference type="CDD" id="cd05399">
    <property type="entry name" value="NT_Rel-Spo_like"/>
    <property type="match status" value="1"/>
</dbReference>
<dbReference type="KEGG" id="vos:KNV97_05060"/>
<accession>A0A975U6F1</accession>
<reference evidence="2" key="1">
    <citation type="submission" date="2021-06" db="EMBL/GenBank/DDBJ databases">
        <title>Vibrio nov. sp., novel gut bacterium isolated from Yellow Sea oyster.</title>
        <authorList>
            <person name="Muhammad N."/>
            <person name="Nguyen T.H."/>
            <person name="Lee Y.-J."/>
            <person name="Ko J."/>
            <person name="Kim S.-G."/>
        </authorList>
    </citation>
    <scope>NUCLEOTIDE SEQUENCE</scope>
    <source>
        <strain evidence="2">OG9-811</strain>
    </source>
</reference>
<dbReference type="AlphaFoldDB" id="A0A975U6F1"/>
<organism evidence="2 3">
    <name type="scientific">Vibrio ostreae</name>
    <dbReference type="NCBI Taxonomy" id="2841925"/>
    <lineage>
        <taxon>Bacteria</taxon>
        <taxon>Pseudomonadati</taxon>
        <taxon>Pseudomonadota</taxon>
        <taxon>Gammaproteobacteria</taxon>
        <taxon>Vibrionales</taxon>
        <taxon>Vibrionaceae</taxon>
        <taxon>Vibrio</taxon>
    </lineage>
</organism>
<feature type="domain" description="RelA/SpoT" evidence="1">
    <location>
        <begin position="49"/>
        <end position="198"/>
    </location>
</feature>
<dbReference type="RefSeq" id="WP_218561694.1">
    <property type="nucleotide sequence ID" value="NZ_CP076642.1"/>
</dbReference>
<dbReference type="PANTHER" id="PTHR41773:SF1">
    <property type="entry name" value="RELA_SPOT DOMAIN-CONTAINING PROTEIN"/>
    <property type="match status" value="1"/>
</dbReference>
<dbReference type="Proteomes" id="UP000694232">
    <property type="component" value="Chromosome 2"/>
</dbReference>
<dbReference type="SMART" id="SM00954">
    <property type="entry name" value="RelA_SpoT"/>
    <property type="match status" value="1"/>
</dbReference>
<evidence type="ECO:0000313" key="2">
    <source>
        <dbReference type="EMBL" id="QXO15785.1"/>
    </source>
</evidence>
<evidence type="ECO:0000259" key="1">
    <source>
        <dbReference type="SMART" id="SM00954"/>
    </source>
</evidence>
<protein>
    <submittedName>
        <fullName evidence="2">RelA/SpoT domain-containing protein</fullName>
    </submittedName>
</protein>
<dbReference type="InterPro" id="IPR007685">
    <property type="entry name" value="RelA_SpoT"/>
</dbReference>
<dbReference type="Pfam" id="PF04607">
    <property type="entry name" value="RelA_SpoT"/>
    <property type="match status" value="1"/>
</dbReference>
<sequence>MTKIAVQDTKAIIDHLKEEMYLYEGLHDKIISLITRDPVFKKHVHSYKSRFKDLDHLQQKILRKNSEDAALPEEKRKGPITIDNVKQRITDIAGIRILHLYQGQFSDLHNRIMKLVQEKELALFEDPKAYTWDPEFSRFFEQLKLESHVKESFYTSVHYVFKPRPDSNITCEVQVRTLFEEVWGEIDHTFNYPEPSESIVVQEQLKVLARLVGAGTRLADSVFKLKEH</sequence>
<keyword evidence="3" id="KW-1185">Reference proteome</keyword>
<gene>
    <name evidence="2" type="ORF">KNV97_05060</name>
</gene>
<evidence type="ECO:0000313" key="3">
    <source>
        <dbReference type="Proteomes" id="UP000694232"/>
    </source>
</evidence>
<dbReference type="EMBL" id="CP076642">
    <property type="protein sequence ID" value="QXO15785.1"/>
    <property type="molecule type" value="Genomic_DNA"/>
</dbReference>
<dbReference type="GO" id="GO:0015969">
    <property type="term" value="P:guanosine tetraphosphate metabolic process"/>
    <property type="evidence" value="ECO:0007669"/>
    <property type="project" value="InterPro"/>
</dbReference>